<feature type="region of interest" description="Disordered" evidence="1">
    <location>
        <begin position="1"/>
        <end position="22"/>
    </location>
</feature>
<dbReference type="Proteomes" id="UP000233551">
    <property type="component" value="Unassembled WGS sequence"/>
</dbReference>
<evidence type="ECO:0000313" key="3">
    <source>
        <dbReference type="Proteomes" id="UP000233551"/>
    </source>
</evidence>
<proteinExistence type="predicted"/>
<sequence>MGALGPQGWVHEPRANPTLRSTSPTWLGTHNFVGLKQLRSKFSLIKARSCQIEARSAFTTSIPTGKDVQHPRRWWQWDWKDLKIE</sequence>
<comment type="caution">
    <text evidence="2">The sequence shown here is derived from an EMBL/GenBank/DDBJ whole genome shotgun (WGS) entry which is preliminary data.</text>
</comment>
<evidence type="ECO:0000313" key="2">
    <source>
        <dbReference type="EMBL" id="PKI44881.1"/>
    </source>
</evidence>
<evidence type="ECO:0000256" key="1">
    <source>
        <dbReference type="SAM" id="MobiDB-lite"/>
    </source>
</evidence>
<dbReference type="EMBL" id="PGOL01002823">
    <property type="protein sequence ID" value="PKI44881.1"/>
    <property type="molecule type" value="Genomic_DNA"/>
</dbReference>
<dbReference type="AlphaFoldDB" id="A0A2I0ILK8"/>
<organism evidence="2 3">
    <name type="scientific">Punica granatum</name>
    <name type="common">Pomegranate</name>
    <dbReference type="NCBI Taxonomy" id="22663"/>
    <lineage>
        <taxon>Eukaryota</taxon>
        <taxon>Viridiplantae</taxon>
        <taxon>Streptophyta</taxon>
        <taxon>Embryophyta</taxon>
        <taxon>Tracheophyta</taxon>
        <taxon>Spermatophyta</taxon>
        <taxon>Magnoliopsida</taxon>
        <taxon>eudicotyledons</taxon>
        <taxon>Gunneridae</taxon>
        <taxon>Pentapetalae</taxon>
        <taxon>rosids</taxon>
        <taxon>malvids</taxon>
        <taxon>Myrtales</taxon>
        <taxon>Lythraceae</taxon>
        <taxon>Punica</taxon>
    </lineage>
</organism>
<reference evidence="2 3" key="1">
    <citation type="submission" date="2017-11" db="EMBL/GenBank/DDBJ databases">
        <title>De-novo sequencing of pomegranate (Punica granatum L.) genome.</title>
        <authorList>
            <person name="Akparov Z."/>
            <person name="Amiraslanov A."/>
            <person name="Hajiyeva S."/>
            <person name="Abbasov M."/>
            <person name="Kaur K."/>
            <person name="Hamwieh A."/>
            <person name="Solovyev V."/>
            <person name="Salamov A."/>
            <person name="Braich B."/>
            <person name="Kosarev P."/>
            <person name="Mahmoud A."/>
            <person name="Hajiyev E."/>
            <person name="Babayeva S."/>
            <person name="Izzatullayeva V."/>
            <person name="Mammadov A."/>
            <person name="Mammadov A."/>
            <person name="Sharifova S."/>
            <person name="Ojaghi J."/>
            <person name="Eynullazada K."/>
            <person name="Bayramov B."/>
            <person name="Abdulazimova A."/>
            <person name="Shahmuradov I."/>
        </authorList>
    </citation>
    <scope>NUCLEOTIDE SEQUENCE [LARGE SCALE GENOMIC DNA]</scope>
    <source>
        <strain evidence="3">cv. AG2017</strain>
        <tissue evidence="2">Leaf</tissue>
    </source>
</reference>
<name>A0A2I0ILK8_PUNGR</name>
<accession>A0A2I0ILK8</accession>
<keyword evidence="3" id="KW-1185">Reference proteome</keyword>
<protein>
    <submittedName>
        <fullName evidence="2">Uncharacterized protein</fullName>
    </submittedName>
</protein>
<gene>
    <name evidence="2" type="ORF">CRG98_034829</name>
</gene>